<dbReference type="GO" id="GO:0030896">
    <property type="term" value="C:checkpoint clamp complex"/>
    <property type="evidence" value="ECO:0007669"/>
    <property type="project" value="InterPro"/>
</dbReference>
<comment type="subcellular location">
    <subcellularLocation>
        <location evidence="1">Nucleus</location>
    </subcellularLocation>
</comment>
<dbReference type="EMBL" id="KN847589">
    <property type="protein sequence ID" value="KIV98973.1"/>
    <property type="molecule type" value="Genomic_DNA"/>
</dbReference>
<dbReference type="GO" id="GO:0005730">
    <property type="term" value="C:nucleolus"/>
    <property type="evidence" value="ECO:0007669"/>
    <property type="project" value="InterPro"/>
</dbReference>
<dbReference type="AlphaFoldDB" id="A0A0D2AJ83"/>
<dbReference type="InterPro" id="IPR016580">
    <property type="entry name" value="HUS1"/>
</dbReference>
<dbReference type="PANTHER" id="PTHR12900">
    <property type="entry name" value="MITOTIC AND DNA DAMAGE CHECKPOINT PROTEIN HUS1"/>
    <property type="match status" value="1"/>
</dbReference>
<organism evidence="5 6">
    <name type="scientific">Verruconis gallopava</name>
    <dbReference type="NCBI Taxonomy" id="253628"/>
    <lineage>
        <taxon>Eukaryota</taxon>
        <taxon>Fungi</taxon>
        <taxon>Dikarya</taxon>
        <taxon>Ascomycota</taxon>
        <taxon>Pezizomycotina</taxon>
        <taxon>Dothideomycetes</taxon>
        <taxon>Pleosporomycetidae</taxon>
        <taxon>Venturiales</taxon>
        <taxon>Sympoventuriaceae</taxon>
        <taxon>Verruconis</taxon>
    </lineage>
</organism>
<dbReference type="GO" id="GO:0044778">
    <property type="term" value="P:meiotic DNA integrity checkpoint signaling"/>
    <property type="evidence" value="ECO:0007669"/>
    <property type="project" value="TreeGrafter"/>
</dbReference>
<dbReference type="GeneID" id="27317274"/>
<dbReference type="PANTHER" id="PTHR12900:SF0">
    <property type="entry name" value="CHECKPOINT PROTEIN"/>
    <property type="match status" value="1"/>
</dbReference>
<dbReference type="GO" id="GO:0000723">
    <property type="term" value="P:telomere maintenance"/>
    <property type="evidence" value="ECO:0007669"/>
    <property type="project" value="TreeGrafter"/>
</dbReference>
<evidence type="ECO:0000256" key="1">
    <source>
        <dbReference type="ARBA" id="ARBA00004123"/>
    </source>
</evidence>
<dbReference type="STRING" id="253628.A0A0D2AJ83"/>
<evidence type="ECO:0000313" key="6">
    <source>
        <dbReference type="Proteomes" id="UP000053259"/>
    </source>
</evidence>
<dbReference type="GO" id="GO:0000724">
    <property type="term" value="P:double-strand break repair via homologous recombination"/>
    <property type="evidence" value="ECO:0007669"/>
    <property type="project" value="TreeGrafter"/>
</dbReference>
<gene>
    <name evidence="5" type="ORF">PV09_09301</name>
</gene>
<dbReference type="PIRSF" id="PIRSF011312">
    <property type="entry name" value="Cell_cycle_HUS1"/>
    <property type="match status" value="1"/>
</dbReference>
<dbReference type="GO" id="GO:0006289">
    <property type="term" value="P:nucleotide-excision repair"/>
    <property type="evidence" value="ECO:0007669"/>
    <property type="project" value="TreeGrafter"/>
</dbReference>
<dbReference type="Proteomes" id="UP000053259">
    <property type="component" value="Unassembled WGS sequence"/>
</dbReference>
<evidence type="ECO:0000313" key="5">
    <source>
        <dbReference type="EMBL" id="KIV98973.1"/>
    </source>
</evidence>
<proteinExistence type="inferred from homology"/>
<evidence type="ECO:0000256" key="4">
    <source>
        <dbReference type="PIRNR" id="PIRNR011312"/>
    </source>
</evidence>
<dbReference type="HOGENOM" id="CLU_035754_0_0_1"/>
<dbReference type="GO" id="GO:0031573">
    <property type="term" value="P:mitotic intra-S DNA damage checkpoint signaling"/>
    <property type="evidence" value="ECO:0007669"/>
    <property type="project" value="TreeGrafter"/>
</dbReference>
<dbReference type="RefSeq" id="XP_016208843.1">
    <property type="nucleotide sequence ID" value="XM_016363341.1"/>
</dbReference>
<sequence>MRFKSQIQDIATFMKLAASLSSLSPLAWIRLGEREVRVTIIPEQGPQVWAVLSIDALFEAYTIQSAAKNIINLEVPLLPLLRALKSALTSSYTSIRLTKKNGVPLLSLTIITCSIGSTAINSVAHDGNFYFNHASNIIRDTSTNTESMGQRETVITQDIPVRVLSQHLVEGLHEPRCREPDVHIQLPPLAQIKTVSDRFTKLALAARSANFGLGSTGAKLEIKANMHGCLRLSIYTDAMNISSTWTGLHNPELDPNQVLGGEEGVQQHPSTLMRAVGSADGKDDAGWARVLVDGRDWGKVLNVGRLSGRVIACFCHDQALILYVYLASEGSGEDSVITYYISSYSA</sequence>
<dbReference type="OrthoDB" id="419537at2759"/>
<evidence type="ECO:0000256" key="2">
    <source>
        <dbReference type="ARBA" id="ARBA00005563"/>
    </source>
</evidence>
<dbReference type="GO" id="GO:0033314">
    <property type="term" value="P:mitotic DNA replication checkpoint signaling"/>
    <property type="evidence" value="ECO:0007669"/>
    <property type="project" value="TreeGrafter"/>
</dbReference>
<accession>A0A0D2AJ83</accession>
<dbReference type="GO" id="GO:0035861">
    <property type="term" value="C:site of double-strand break"/>
    <property type="evidence" value="ECO:0007669"/>
    <property type="project" value="TreeGrafter"/>
</dbReference>
<dbReference type="Gene3D" id="3.70.10.10">
    <property type="match status" value="1"/>
</dbReference>
<keyword evidence="3" id="KW-0539">Nucleus</keyword>
<name>A0A0D2AJ83_9PEZI</name>
<protein>
    <recommendedName>
        <fullName evidence="4">Checkpoint protein</fullName>
    </recommendedName>
</protein>
<keyword evidence="6" id="KW-1185">Reference proteome</keyword>
<comment type="similarity">
    <text evidence="2 4">Belongs to the HUS1 family.</text>
</comment>
<dbReference type="InParanoid" id="A0A0D2AJ83"/>
<dbReference type="InterPro" id="IPR007150">
    <property type="entry name" value="HUS1/Mec3"/>
</dbReference>
<dbReference type="VEuPathDB" id="FungiDB:PV09_09301"/>
<reference evidence="5 6" key="1">
    <citation type="submission" date="2015-01" db="EMBL/GenBank/DDBJ databases">
        <title>The Genome Sequence of Ochroconis gallopava CBS43764.</title>
        <authorList>
            <consortium name="The Broad Institute Genomics Platform"/>
            <person name="Cuomo C."/>
            <person name="de Hoog S."/>
            <person name="Gorbushina A."/>
            <person name="Stielow B."/>
            <person name="Teixiera M."/>
            <person name="Abouelleil A."/>
            <person name="Chapman S.B."/>
            <person name="Priest M."/>
            <person name="Young S.K."/>
            <person name="Wortman J."/>
            <person name="Nusbaum C."/>
            <person name="Birren B."/>
        </authorList>
    </citation>
    <scope>NUCLEOTIDE SEQUENCE [LARGE SCALE GENOMIC DNA]</scope>
    <source>
        <strain evidence="5 6">CBS 43764</strain>
    </source>
</reference>
<dbReference type="Pfam" id="PF04005">
    <property type="entry name" value="Hus1"/>
    <property type="match status" value="1"/>
</dbReference>
<evidence type="ECO:0000256" key="3">
    <source>
        <dbReference type="ARBA" id="ARBA00023242"/>
    </source>
</evidence>